<sequence length="176" mass="20093">MIYIGFLTQLNLPGLDGFSKKSIITIVSSLAFFDGYVIELLYVLLFGIWLINGNSYFRIVCYTLSFVFIVIYVIQLTAYYQSDEFLTRLAIENINHISLLLSNTSIIIGVILFLVISCCLLFLLEKICRKGNSLKSLFVISAVVFFLLLLLKQSKALLPQSMIEQRDIYYTINNLT</sequence>
<feature type="transmembrane region" description="Helical" evidence="1">
    <location>
        <begin position="23"/>
        <end position="52"/>
    </location>
</feature>
<organism evidence="2">
    <name type="scientific">marine metagenome</name>
    <dbReference type="NCBI Taxonomy" id="408172"/>
    <lineage>
        <taxon>unclassified sequences</taxon>
        <taxon>metagenomes</taxon>
        <taxon>ecological metagenomes</taxon>
    </lineage>
</organism>
<accession>A0A382P6Y5</accession>
<feature type="transmembrane region" description="Helical" evidence="1">
    <location>
        <begin position="59"/>
        <end position="80"/>
    </location>
</feature>
<feature type="transmembrane region" description="Helical" evidence="1">
    <location>
        <begin position="136"/>
        <end position="152"/>
    </location>
</feature>
<keyword evidence="1" id="KW-0812">Transmembrane</keyword>
<evidence type="ECO:0000313" key="2">
    <source>
        <dbReference type="EMBL" id="SVC68488.1"/>
    </source>
</evidence>
<evidence type="ECO:0000256" key="1">
    <source>
        <dbReference type="SAM" id="Phobius"/>
    </source>
</evidence>
<keyword evidence="1" id="KW-1133">Transmembrane helix</keyword>
<dbReference type="EMBL" id="UINC01104945">
    <property type="protein sequence ID" value="SVC68488.1"/>
    <property type="molecule type" value="Genomic_DNA"/>
</dbReference>
<keyword evidence="1" id="KW-0472">Membrane</keyword>
<proteinExistence type="predicted"/>
<reference evidence="2" key="1">
    <citation type="submission" date="2018-05" db="EMBL/GenBank/DDBJ databases">
        <authorList>
            <person name="Lanie J.A."/>
            <person name="Ng W.-L."/>
            <person name="Kazmierczak K.M."/>
            <person name="Andrzejewski T.M."/>
            <person name="Davidsen T.M."/>
            <person name="Wayne K.J."/>
            <person name="Tettelin H."/>
            <person name="Glass J.I."/>
            <person name="Rusch D."/>
            <person name="Podicherti R."/>
            <person name="Tsui H.-C.T."/>
            <person name="Winkler M.E."/>
        </authorList>
    </citation>
    <scope>NUCLEOTIDE SEQUENCE</scope>
</reference>
<feature type="transmembrane region" description="Helical" evidence="1">
    <location>
        <begin position="100"/>
        <end position="124"/>
    </location>
</feature>
<gene>
    <name evidence="2" type="ORF">METZ01_LOCUS321342</name>
</gene>
<dbReference type="AlphaFoldDB" id="A0A382P6Y5"/>
<feature type="non-terminal residue" evidence="2">
    <location>
        <position position="176"/>
    </location>
</feature>
<protein>
    <submittedName>
        <fullName evidence="2">Uncharacterized protein</fullName>
    </submittedName>
</protein>
<name>A0A382P6Y5_9ZZZZ</name>